<feature type="compositionally biased region" description="Basic and acidic residues" evidence="1">
    <location>
        <begin position="100"/>
        <end position="111"/>
    </location>
</feature>
<feature type="region of interest" description="Disordered" evidence="1">
    <location>
        <begin position="494"/>
        <end position="539"/>
    </location>
</feature>
<feature type="compositionally biased region" description="Acidic residues" evidence="1">
    <location>
        <begin position="258"/>
        <end position="290"/>
    </location>
</feature>
<feature type="compositionally biased region" description="Basic and acidic residues" evidence="1">
    <location>
        <begin position="530"/>
        <end position="539"/>
    </location>
</feature>
<dbReference type="GO" id="GO:0005634">
    <property type="term" value="C:nucleus"/>
    <property type="evidence" value="ECO:0007669"/>
    <property type="project" value="TreeGrafter"/>
</dbReference>
<dbReference type="SMART" id="SM00731">
    <property type="entry name" value="SprT"/>
    <property type="match status" value="1"/>
</dbReference>
<protein>
    <recommendedName>
        <fullName evidence="2">SprT-like domain-containing protein</fullName>
    </recommendedName>
</protein>
<dbReference type="GO" id="GO:0006950">
    <property type="term" value="P:response to stress"/>
    <property type="evidence" value="ECO:0007669"/>
    <property type="project" value="UniProtKB-ARBA"/>
</dbReference>
<feature type="compositionally biased region" description="Low complexity" evidence="1">
    <location>
        <begin position="518"/>
        <end position="529"/>
    </location>
</feature>
<name>A0A6A6UZI2_9PLEO</name>
<dbReference type="Pfam" id="PF17283">
    <property type="entry name" value="Zn_ribbon_SprT"/>
    <property type="match status" value="1"/>
</dbReference>
<sequence>MARLRKAPGSSEPIQLPPPQETPRTSRRSPSKTVVPYTSDSDVENSRQEESRIRTRASRATPSPRSMDVETPRTRRALRPVANNSRLIKEPSIEESFATPERRERRERLDGREKYLGMGHLYSAKRIQTPAKRILMAQEDSDEDAFTMPAIVTARSFAREKDEVEETKSEIKPRRKEQRKPDDSVLSLGLSRPQSLAMELDIQAELQEQAESDPEQNPRKKLASEKTKQDESVQSVYESDNAEEEVEEVEEVSTHEALEDDQASEQSEENDEYNSHGDDEEDEEDEDDSVIDARYRRHREDHRPSQDGLYRQRQTESEEEEEPEDPEPMEQPRRQAPGDEWDAGEDQLPALTSLRPWTQDVVDLIKDAEPPSSFVHYSRPSAPDASGSRPTSSYSNDGDAVLSFSPTPTKQRSPRKAPPLERPRTPPLTDASPKKLVSPSKKGNRIPKAPNLRPSLDAFWCPAVINTWNEMHSPAKTLLSPRKQKLLRQMENLDLSSDSDDSFAPKSASPRKKEAAKPKTTSRSRSPSPAKERAQRKAFETTKHDLAVSFLSELDATITQGRIATMCAPTGGIKLIWSKTLKTTAGRANWRREKIRLRMGPHPTDIRTEYRHVCSIELAEKVIDNDERLCNVLAHEYCHLTTFMISEVSNNPHGAEFKSWAHKVSRAFAHKNVHVTTKHSYQIAYKYVWECVGCGYEYKRHSKSVDPVRHSCGKCKGRLLQTKPTPRGAGAKKDGKEKSEYQVFVKENFKKVKERLEKEGRDAKLGNVMAVVAEEYKSLKEKRAGEAKRKIVEVESLFEGLRIEDEDT</sequence>
<dbReference type="EMBL" id="MU006595">
    <property type="protein sequence ID" value="KAF2743678.1"/>
    <property type="molecule type" value="Genomic_DNA"/>
</dbReference>
<reference evidence="3" key="1">
    <citation type="journal article" date="2020" name="Stud. Mycol.">
        <title>101 Dothideomycetes genomes: a test case for predicting lifestyles and emergence of pathogens.</title>
        <authorList>
            <person name="Haridas S."/>
            <person name="Albert R."/>
            <person name="Binder M."/>
            <person name="Bloem J."/>
            <person name="Labutti K."/>
            <person name="Salamov A."/>
            <person name="Andreopoulos B."/>
            <person name="Baker S."/>
            <person name="Barry K."/>
            <person name="Bills G."/>
            <person name="Bluhm B."/>
            <person name="Cannon C."/>
            <person name="Castanera R."/>
            <person name="Culley D."/>
            <person name="Daum C."/>
            <person name="Ezra D."/>
            <person name="Gonzalez J."/>
            <person name="Henrissat B."/>
            <person name="Kuo A."/>
            <person name="Liang C."/>
            <person name="Lipzen A."/>
            <person name="Lutzoni F."/>
            <person name="Magnuson J."/>
            <person name="Mondo S."/>
            <person name="Nolan M."/>
            <person name="Ohm R."/>
            <person name="Pangilinan J."/>
            <person name="Park H.-J."/>
            <person name="Ramirez L."/>
            <person name="Alfaro M."/>
            <person name="Sun H."/>
            <person name="Tritt A."/>
            <person name="Yoshinaga Y."/>
            <person name="Zwiers L.-H."/>
            <person name="Turgeon B."/>
            <person name="Goodwin S."/>
            <person name="Spatafora J."/>
            <person name="Crous P."/>
            <person name="Grigoriev I."/>
        </authorList>
    </citation>
    <scope>NUCLEOTIDE SEQUENCE</scope>
    <source>
        <strain evidence="3">CBS 119925</strain>
    </source>
</reference>
<gene>
    <name evidence="3" type="ORF">M011DRAFT_489613</name>
</gene>
<feature type="compositionally biased region" description="Acidic residues" evidence="1">
    <location>
        <begin position="240"/>
        <end position="251"/>
    </location>
</feature>
<dbReference type="Pfam" id="PF10263">
    <property type="entry name" value="SprT-like"/>
    <property type="match status" value="1"/>
</dbReference>
<feature type="region of interest" description="Disordered" evidence="1">
    <location>
        <begin position="1"/>
        <end position="111"/>
    </location>
</feature>
<organism evidence="3 4">
    <name type="scientific">Sporormia fimetaria CBS 119925</name>
    <dbReference type="NCBI Taxonomy" id="1340428"/>
    <lineage>
        <taxon>Eukaryota</taxon>
        <taxon>Fungi</taxon>
        <taxon>Dikarya</taxon>
        <taxon>Ascomycota</taxon>
        <taxon>Pezizomycotina</taxon>
        <taxon>Dothideomycetes</taxon>
        <taxon>Pleosporomycetidae</taxon>
        <taxon>Pleosporales</taxon>
        <taxon>Sporormiaceae</taxon>
        <taxon>Sporormia</taxon>
    </lineage>
</organism>
<feature type="domain" description="SprT-like" evidence="2">
    <location>
        <begin position="552"/>
        <end position="722"/>
    </location>
</feature>
<dbReference type="OrthoDB" id="20772at2759"/>
<dbReference type="InterPro" id="IPR006640">
    <property type="entry name" value="SprT-like_domain"/>
</dbReference>
<evidence type="ECO:0000259" key="2">
    <source>
        <dbReference type="SMART" id="SM00731"/>
    </source>
</evidence>
<feature type="compositionally biased region" description="Basic and acidic residues" evidence="1">
    <location>
        <begin position="44"/>
        <end position="53"/>
    </location>
</feature>
<dbReference type="PANTHER" id="PTHR23099:SF0">
    <property type="entry name" value="GERM CELL NUCLEAR ACIDIC PROTEIN"/>
    <property type="match status" value="1"/>
</dbReference>
<proteinExistence type="predicted"/>
<feature type="compositionally biased region" description="Acidic residues" evidence="1">
    <location>
        <begin position="317"/>
        <end position="328"/>
    </location>
</feature>
<keyword evidence="4" id="KW-1185">Reference proteome</keyword>
<evidence type="ECO:0000256" key="1">
    <source>
        <dbReference type="SAM" id="MobiDB-lite"/>
    </source>
</evidence>
<dbReference type="Proteomes" id="UP000799440">
    <property type="component" value="Unassembled WGS sequence"/>
</dbReference>
<feature type="compositionally biased region" description="Basic and acidic residues" evidence="1">
    <location>
        <begin position="158"/>
        <end position="172"/>
    </location>
</feature>
<dbReference type="AlphaFoldDB" id="A0A6A6UZI2"/>
<evidence type="ECO:0000313" key="3">
    <source>
        <dbReference type="EMBL" id="KAF2743678.1"/>
    </source>
</evidence>
<dbReference type="InterPro" id="IPR035240">
    <property type="entry name" value="SprT_Zn_ribbon"/>
</dbReference>
<feature type="compositionally biased region" description="Basic and acidic residues" evidence="1">
    <location>
        <begin position="216"/>
        <end position="231"/>
    </location>
</feature>
<accession>A0A6A6UZI2</accession>
<feature type="region of interest" description="Disordered" evidence="1">
    <location>
        <begin position="158"/>
        <end position="355"/>
    </location>
</feature>
<dbReference type="PANTHER" id="PTHR23099">
    <property type="entry name" value="TRANSCRIPTIONAL REGULATOR"/>
    <property type="match status" value="1"/>
</dbReference>
<feature type="region of interest" description="Disordered" evidence="1">
    <location>
        <begin position="370"/>
        <end position="453"/>
    </location>
</feature>
<evidence type="ECO:0000313" key="4">
    <source>
        <dbReference type="Proteomes" id="UP000799440"/>
    </source>
</evidence>